<keyword evidence="2" id="KW-0812">Transmembrane</keyword>
<dbReference type="AlphaFoldDB" id="A0A518I0Y8"/>
<reference evidence="3 4" key="1">
    <citation type="submission" date="2019-03" db="EMBL/GenBank/DDBJ databases">
        <title>Deep-cultivation of Planctomycetes and their phenomic and genomic characterization uncovers novel biology.</title>
        <authorList>
            <person name="Wiegand S."/>
            <person name="Jogler M."/>
            <person name="Boedeker C."/>
            <person name="Pinto D."/>
            <person name="Vollmers J."/>
            <person name="Rivas-Marin E."/>
            <person name="Kohn T."/>
            <person name="Peeters S.H."/>
            <person name="Heuer A."/>
            <person name="Rast P."/>
            <person name="Oberbeckmann S."/>
            <person name="Bunk B."/>
            <person name="Jeske O."/>
            <person name="Meyerdierks A."/>
            <person name="Storesund J.E."/>
            <person name="Kallscheuer N."/>
            <person name="Luecker S."/>
            <person name="Lage O.M."/>
            <person name="Pohl T."/>
            <person name="Merkel B.J."/>
            <person name="Hornburger P."/>
            <person name="Mueller R.-W."/>
            <person name="Bruemmer F."/>
            <person name="Labrenz M."/>
            <person name="Spormann A.M."/>
            <person name="Op den Camp H."/>
            <person name="Overmann J."/>
            <person name="Amann R."/>
            <person name="Jetten M.S.M."/>
            <person name="Mascher T."/>
            <person name="Medema M.H."/>
            <person name="Devos D.P."/>
            <person name="Kaster A.-K."/>
            <person name="Ovreas L."/>
            <person name="Rohde M."/>
            <person name="Galperin M.Y."/>
            <person name="Jogler C."/>
        </authorList>
    </citation>
    <scope>NUCLEOTIDE SEQUENCE [LARGE SCALE GENOMIC DNA]</scope>
    <source>
        <strain evidence="3 4">Enr13</strain>
    </source>
</reference>
<name>A0A518I0Y8_9BACT</name>
<feature type="region of interest" description="Disordered" evidence="1">
    <location>
        <begin position="179"/>
        <end position="212"/>
    </location>
</feature>
<protein>
    <submittedName>
        <fullName evidence="3">Uncharacterized protein</fullName>
    </submittedName>
</protein>
<evidence type="ECO:0000313" key="3">
    <source>
        <dbReference type="EMBL" id="QDV46728.1"/>
    </source>
</evidence>
<keyword evidence="2" id="KW-1133">Transmembrane helix</keyword>
<sequence length="212" mass="23778">MNDVATERIRNASIKSAMTTLGSTRVANATADHPVKSNSVPIVVRIRIRHTSQAERRWSPRRRDRPDLKNKLNSPTAVHHLVHASGHDDSPSHRRSLSMYSIGIAVGNPVSQSAVGTSGVGLSWIVLVLSIAVLVLVLNRQASVCLRRPSRPRTYRTVTSNAKPRKRRFDDIRWATFESRSNDSKSIATKEREKTQKKKWPLSSGVGYQRER</sequence>
<evidence type="ECO:0000256" key="1">
    <source>
        <dbReference type="SAM" id="MobiDB-lite"/>
    </source>
</evidence>
<organism evidence="3 4">
    <name type="scientific">Stieleria neptunia</name>
    <dbReference type="NCBI Taxonomy" id="2527979"/>
    <lineage>
        <taxon>Bacteria</taxon>
        <taxon>Pseudomonadati</taxon>
        <taxon>Planctomycetota</taxon>
        <taxon>Planctomycetia</taxon>
        <taxon>Pirellulales</taxon>
        <taxon>Pirellulaceae</taxon>
        <taxon>Stieleria</taxon>
    </lineage>
</organism>
<evidence type="ECO:0000313" key="4">
    <source>
        <dbReference type="Proteomes" id="UP000319004"/>
    </source>
</evidence>
<accession>A0A518I0Y8</accession>
<gene>
    <name evidence="3" type="ORF">Enr13x_66370</name>
</gene>
<dbReference type="EMBL" id="CP037423">
    <property type="protein sequence ID" value="QDV46728.1"/>
    <property type="molecule type" value="Genomic_DNA"/>
</dbReference>
<evidence type="ECO:0000256" key="2">
    <source>
        <dbReference type="SAM" id="Phobius"/>
    </source>
</evidence>
<keyword evidence="2" id="KW-0472">Membrane</keyword>
<feature type="transmembrane region" description="Helical" evidence="2">
    <location>
        <begin position="121"/>
        <end position="138"/>
    </location>
</feature>
<proteinExistence type="predicted"/>
<feature type="compositionally biased region" description="Basic and acidic residues" evidence="1">
    <location>
        <begin position="180"/>
        <end position="194"/>
    </location>
</feature>
<keyword evidence="4" id="KW-1185">Reference proteome</keyword>
<feature type="region of interest" description="Disordered" evidence="1">
    <location>
        <begin position="53"/>
        <end position="72"/>
    </location>
</feature>
<dbReference type="Proteomes" id="UP000319004">
    <property type="component" value="Chromosome"/>
</dbReference>
<dbReference type="KEGG" id="snep:Enr13x_66370"/>